<sequence length="268" mass="29218">MGMTFPNETPAYRAARNKLLESEASLRRQMEAVAAELRALPPGGQVRQDYTFDALGEDGTPLALGLPELFRGGDTLMVYHYMFPRHSGDERAGPTDGTFADKPLAEGPCPSCTALIDMWEGTMPHFEGLGGNLVIMTRAPIEQAAAFARERGWKHARLVSAARCGFRRDYGGDGPDGEPVPIMTVFKRDPDGTIRLHWASELIHAPAEPGQDPRHMGTVEPLWTLFDLTPGGRPALAEQIEYGCCRRAYGSDGDDVPPPDRRGSNGAK</sequence>
<dbReference type="Gene3D" id="3.40.30.10">
    <property type="entry name" value="Glutaredoxin"/>
    <property type="match status" value="1"/>
</dbReference>
<dbReference type="Proteomes" id="UP000578091">
    <property type="component" value="Unassembled WGS sequence"/>
</dbReference>
<gene>
    <name evidence="2" type="ORF">H0E84_08745</name>
</gene>
<reference evidence="2 3" key="1">
    <citation type="submission" date="2020-07" db="EMBL/GenBank/DDBJ databases">
        <title>Luteimonas sp. SJ-92.</title>
        <authorList>
            <person name="Huang X.-X."/>
            <person name="Xu L."/>
            <person name="Sun J.-Q."/>
        </authorList>
    </citation>
    <scope>NUCLEOTIDE SEQUENCE [LARGE SCALE GENOMIC DNA]</scope>
    <source>
        <strain evidence="2 3">SJ-92</strain>
    </source>
</reference>
<dbReference type="EMBL" id="JACCKA010000055">
    <property type="protein sequence ID" value="NZA26473.1"/>
    <property type="molecule type" value="Genomic_DNA"/>
</dbReference>
<protein>
    <submittedName>
        <fullName evidence="2">DUF899 family protein</fullName>
    </submittedName>
</protein>
<accession>A0A853JB75</accession>
<proteinExistence type="predicted"/>
<feature type="region of interest" description="Disordered" evidence="1">
    <location>
        <begin position="249"/>
        <end position="268"/>
    </location>
</feature>
<dbReference type="InterPro" id="IPR010296">
    <property type="entry name" value="DUF899_thioredox"/>
</dbReference>
<evidence type="ECO:0000256" key="1">
    <source>
        <dbReference type="SAM" id="MobiDB-lite"/>
    </source>
</evidence>
<evidence type="ECO:0000313" key="2">
    <source>
        <dbReference type="EMBL" id="NZA26473.1"/>
    </source>
</evidence>
<feature type="compositionally biased region" description="Basic and acidic residues" evidence="1">
    <location>
        <begin position="258"/>
        <end position="268"/>
    </location>
</feature>
<evidence type="ECO:0000313" key="3">
    <source>
        <dbReference type="Proteomes" id="UP000578091"/>
    </source>
</evidence>
<dbReference type="Pfam" id="PF05988">
    <property type="entry name" value="DUF899"/>
    <property type="match status" value="1"/>
</dbReference>
<name>A0A853JB75_9GAMM</name>
<dbReference type="InterPro" id="IPR036249">
    <property type="entry name" value="Thioredoxin-like_sf"/>
</dbReference>
<dbReference type="SUPFAM" id="SSF52833">
    <property type="entry name" value="Thioredoxin-like"/>
    <property type="match status" value="1"/>
</dbReference>
<comment type="caution">
    <text evidence="2">The sequence shown here is derived from an EMBL/GenBank/DDBJ whole genome shotgun (WGS) entry which is preliminary data.</text>
</comment>
<dbReference type="AlphaFoldDB" id="A0A853JB75"/>
<organism evidence="2 3">
    <name type="scientific">Luteimonas salinisoli</name>
    <dbReference type="NCBI Taxonomy" id="2752307"/>
    <lineage>
        <taxon>Bacteria</taxon>
        <taxon>Pseudomonadati</taxon>
        <taxon>Pseudomonadota</taxon>
        <taxon>Gammaproteobacteria</taxon>
        <taxon>Lysobacterales</taxon>
        <taxon>Lysobacteraceae</taxon>
        <taxon>Luteimonas</taxon>
    </lineage>
</organism>
<dbReference type="RefSeq" id="WP_180678265.1">
    <property type="nucleotide sequence ID" value="NZ_JACCKA010000055.1"/>
</dbReference>
<keyword evidence="3" id="KW-1185">Reference proteome</keyword>